<evidence type="ECO:0000256" key="1">
    <source>
        <dbReference type="SAM" id="MobiDB-lite"/>
    </source>
</evidence>
<feature type="compositionally biased region" description="Basic and acidic residues" evidence="1">
    <location>
        <begin position="105"/>
        <end position="116"/>
    </location>
</feature>
<feature type="region of interest" description="Disordered" evidence="1">
    <location>
        <begin position="1"/>
        <end position="20"/>
    </location>
</feature>
<proteinExistence type="predicted"/>
<reference evidence="2 3" key="1">
    <citation type="journal article" date="2012" name="Genome Biol.">
        <title>Genome and low-iron response of an oceanic diatom adapted to chronic iron limitation.</title>
        <authorList>
            <person name="Lommer M."/>
            <person name="Specht M."/>
            <person name="Roy A.S."/>
            <person name="Kraemer L."/>
            <person name="Andreson R."/>
            <person name="Gutowska M.A."/>
            <person name="Wolf J."/>
            <person name="Bergner S.V."/>
            <person name="Schilhabel M.B."/>
            <person name="Klostermeier U.C."/>
            <person name="Beiko R.G."/>
            <person name="Rosenstiel P."/>
            <person name="Hippler M."/>
            <person name="Laroche J."/>
        </authorList>
    </citation>
    <scope>NUCLEOTIDE SEQUENCE [LARGE SCALE GENOMIC DNA]</scope>
    <source>
        <strain evidence="2 3">CCMP1005</strain>
    </source>
</reference>
<gene>
    <name evidence="2" type="ORF">THAOC_27244</name>
</gene>
<name>K0S372_THAOC</name>
<feature type="region of interest" description="Disordered" evidence="1">
    <location>
        <begin position="93"/>
        <end position="116"/>
    </location>
</feature>
<accession>K0S372</accession>
<dbReference type="EMBL" id="AGNL01037974">
    <property type="protein sequence ID" value="EJK53342.1"/>
    <property type="molecule type" value="Genomic_DNA"/>
</dbReference>
<evidence type="ECO:0000313" key="3">
    <source>
        <dbReference type="Proteomes" id="UP000266841"/>
    </source>
</evidence>
<dbReference type="Proteomes" id="UP000266841">
    <property type="component" value="Unassembled WGS sequence"/>
</dbReference>
<comment type="caution">
    <text evidence="2">The sequence shown here is derived from an EMBL/GenBank/DDBJ whole genome shotgun (WGS) entry which is preliminary data.</text>
</comment>
<keyword evidence="3" id="KW-1185">Reference proteome</keyword>
<organism evidence="2 3">
    <name type="scientific">Thalassiosira oceanica</name>
    <name type="common">Marine diatom</name>
    <dbReference type="NCBI Taxonomy" id="159749"/>
    <lineage>
        <taxon>Eukaryota</taxon>
        <taxon>Sar</taxon>
        <taxon>Stramenopiles</taxon>
        <taxon>Ochrophyta</taxon>
        <taxon>Bacillariophyta</taxon>
        <taxon>Coscinodiscophyceae</taxon>
        <taxon>Thalassiosirophycidae</taxon>
        <taxon>Thalassiosirales</taxon>
        <taxon>Thalassiosiraceae</taxon>
        <taxon>Thalassiosira</taxon>
    </lineage>
</organism>
<dbReference type="AlphaFoldDB" id="K0S372"/>
<sequence>MGERPARRGLSSWASAPRAGGISSWATPVCLWTLVIDANYLSFLRELRPSLDMATAECLNVERVKQPRGGKARDTGREDHECVREVRQMAETEQVRRMSGTVRRRQAERSPTKGSVWEERVSGELVGTL</sequence>
<evidence type="ECO:0000313" key="2">
    <source>
        <dbReference type="EMBL" id="EJK53342.1"/>
    </source>
</evidence>
<protein>
    <submittedName>
        <fullName evidence="2">Uncharacterized protein</fullName>
    </submittedName>
</protein>